<dbReference type="InterPro" id="IPR037914">
    <property type="entry name" value="SpoVT-AbrB_sf"/>
</dbReference>
<dbReference type="PANTHER" id="PTHR36432">
    <property type="match status" value="1"/>
</dbReference>
<gene>
    <name evidence="3" type="ORF">WMO26_08300</name>
</gene>
<dbReference type="InterPro" id="IPR007159">
    <property type="entry name" value="SpoVT-AbrB_dom"/>
</dbReference>
<dbReference type="NCBIfam" id="TIGR01439">
    <property type="entry name" value="lp_hng_hel_AbrB"/>
    <property type="match status" value="1"/>
</dbReference>
<dbReference type="RefSeq" id="WP_349219547.1">
    <property type="nucleotide sequence ID" value="NZ_JBBMFD010000013.1"/>
</dbReference>
<accession>A0ABV1E0I5</accession>
<keyword evidence="1 3" id="KW-0238">DNA-binding</keyword>
<comment type="caution">
    <text evidence="3">The sequence shown here is derived from an EMBL/GenBank/DDBJ whole genome shotgun (WGS) entry which is preliminary data.</text>
</comment>
<dbReference type="PROSITE" id="PS51740">
    <property type="entry name" value="SPOVT_ABRB"/>
    <property type="match status" value="1"/>
</dbReference>
<feature type="domain" description="SpoVT-AbrB" evidence="2">
    <location>
        <begin position="19"/>
        <end position="65"/>
    </location>
</feature>
<dbReference type="SUPFAM" id="SSF89447">
    <property type="entry name" value="AbrB/MazE/MraZ-like"/>
    <property type="match status" value="1"/>
</dbReference>
<dbReference type="SMART" id="SM00966">
    <property type="entry name" value="SpoVT_AbrB"/>
    <property type="match status" value="1"/>
</dbReference>
<name>A0ABV1E0I5_9FIRM</name>
<evidence type="ECO:0000313" key="4">
    <source>
        <dbReference type="Proteomes" id="UP001489509"/>
    </source>
</evidence>
<dbReference type="GO" id="GO:0003677">
    <property type="term" value="F:DNA binding"/>
    <property type="evidence" value="ECO:0007669"/>
    <property type="project" value="UniProtKB-KW"/>
</dbReference>
<dbReference type="EMBL" id="JBBMFD010000013">
    <property type="protein sequence ID" value="MEQ2440821.1"/>
    <property type="molecule type" value="Genomic_DNA"/>
</dbReference>
<dbReference type="Gene3D" id="2.10.260.10">
    <property type="match status" value="1"/>
</dbReference>
<feature type="non-terminal residue" evidence="3">
    <location>
        <position position="1"/>
    </location>
</feature>
<sequence>RPFGRAQSTGRMEKMKATGVVRKLDKLGRIVLPKELRDSMNIQADDHMEIFMEDDGSIILRKYAPFCAACGSMEEVETFGETRLCKACVKLIKHNNL</sequence>
<evidence type="ECO:0000259" key="2">
    <source>
        <dbReference type="PROSITE" id="PS51740"/>
    </source>
</evidence>
<dbReference type="Pfam" id="PF04014">
    <property type="entry name" value="MazE_antitoxin"/>
    <property type="match status" value="1"/>
</dbReference>
<dbReference type="InterPro" id="IPR052731">
    <property type="entry name" value="B_subtilis_Trans_State_Reg"/>
</dbReference>
<dbReference type="PANTHER" id="PTHR36432:SF4">
    <property type="entry name" value="TRANSITION STATE REGULATOR ABH-RELATED"/>
    <property type="match status" value="1"/>
</dbReference>
<organism evidence="3 4">
    <name type="scientific">Solibaculum intestinale</name>
    <dbReference type="NCBI Taxonomy" id="3133165"/>
    <lineage>
        <taxon>Bacteria</taxon>
        <taxon>Bacillati</taxon>
        <taxon>Bacillota</taxon>
        <taxon>Clostridia</taxon>
        <taxon>Eubacteriales</taxon>
        <taxon>Oscillospiraceae</taxon>
        <taxon>Solibaculum</taxon>
    </lineage>
</organism>
<dbReference type="Proteomes" id="UP001489509">
    <property type="component" value="Unassembled WGS sequence"/>
</dbReference>
<evidence type="ECO:0000313" key="3">
    <source>
        <dbReference type="EMBL" id="MEQ2440821.1"/>
    </source>
</evidence>
<evidence type="ECO:0000256" key="1">
    <source>
        <dbReference type="PROSITE-ProRule" id="PRU01076"/>
    </source>
</evidence>
<reference evidence="3 4" key="1">
    <citation type="submission" date="2024-03" db="EMBL/GenBank/DDBJ databases">
        <title>Human intestinal bacterial collection.</title>
        <authorList>
            <person name="Pauvert C."/>
            <person name="Hitch T.C.A."/>
            <person name="Clavel T."/>
        </authorList>
    </citation>
    <scope>NUCLEOTIDE SEQUENCE [LARGE SCALE GENOMIC DNA]</scope>
    <source>
        <strain evidence="3 4">CLA-JM-H44</strain>
    </source>
</reference>
<protein>
    <submittedName>
        <fullName evidence="3">AbrB/MazE/SpoVT family DNA-binding domain-containing protein</fullName>
    </submittedName>
</protein>
<keyword evidence="4" id="KW-1185">Reference proteome</keyword>
<proteinExistence type="predicted"/>